<dbReference type="Pfam" id="PF00578">
    <property type="entry name" value="AhpC-TSA"/>
    <property type="match status" value="1"/>
</dbReference>
<dbReference type="CDD" id="cd02966">
    <property type="entry name" value="TlpA_like_family"/>
    <property type="match status" value="1"/>
</dbReference>
<keyword evidence="4" id="KW-0676">Redox-active center</keyword>
<evidence type="ECO:0000313" key="9">
    <source>
        <dbReference type="Proteomes" id="UP000560658"/>
    </source>
</evidence>
<evidence type="ECO:0000256" key="4">
    <source>
        <dbReference type="ARBA" id="ARBA00023284"/>
    </source>
</evidence>
<dbReference type="InterPro" id="IPR025380">
    <property type="entry name" value="DUF4369"/>
</dbReference>
<dbReference type="InterPro" id="IPR013766">
    <property type="entry name" value="Thioredoxin_domain"/>
</dbReference>
<dbReference type="EMBL" id="JACIER010000013">
    <property type="protein sequence ID" value="MBB4045252.1"/>
    <property type="molecule type" value="Genomic_DNA"/>
</dbReference>
<gene>
    <name evidence="8" type="ORF">GGR06_003063</name>
</gene>
<evidence type="ECO:0000259" key="7">
    <source>
        <dbReference type="PROSITE" id="PS51352"/>
    </source>
</evidence>
<keyword evidence="6" id="KW-0732">Signal</keyword>
<comment type="caution">
    <text evidence="8">The sequence shown here is derived from an EMBL/GenBank/DDBJ whole genome shotgun (WGS) entry which is preliminary data.</text>
</comment>
<evidence type="ECO:0000256" key="2">
    <source>
        <dbReference type="ARBA" id="ARBA00022748"/>
    </source>
</evidence>
<dbReference type="SUPFAM" id="SSF52833">
    <property type="entry name" value="Thioredoxin-like"/>
    <property type="match status" value="1"/>
</dbReference>
<dbReference type="GO" id="GO:0030313">
    <property type="term" value="C:cell envelope"/>
    <property type="evidence" value="ECO:0007669"/>
    <property type="project" value="UniProtKB-SubCell"/>
</dbReference>
<feature type="coiled-coil region" evidence="5">
    <location>
        <begin position="154"/>
        <end position="181"/>
    </location>
</feature>
<dbReference type="Proteomes" id="UP000560658">
    <property type="component" value="Unassembled WGS sequence"/>
</dbReference>
<evidence type="ECO:0000256" key="6">
    <source>
        <dbReference type="SAM" id="SignalP"/>
    </source>
</evidence>
<organism evidence="8 9">
    <name type="scientific">Bacteroides reticulotermitis</name>
    <dbReference type="NCBI Taxonomy" id="1133319"/>
    <lineage>
        <taxon>Bacteria</taxon>
        <taxon>Pseudomonadati</taxon>
        <taxon>Bacteroidota</taxon>
        <taxon>Bacteroidia</taxon>
        <taxon>Bacteroidales</taxon>
        <taxon>Bacteroidaceae</taxon>
        <taxon>Bacteroides</taxon>
    </lineage>
</organism>
<accession>A0A840DA33</accession>
<keyword evidence="5" id="KW-0175">Coiled coil</keyword>
<evidence type="ECO:0000256" key="5">
    <source>
        <dbReference type="SAM" id="Coils"/>
    </source>
</evidence>
<keyword evidence="3" id="KW-1015">Disulfide bond</keyword>
<evidence type="ECO:0000256" key="3">
    <source>
        <dbReference type="ARBA" id="ARBA00023157"/>
    </source>
</evidence>
<dbReference type="InterPro" id="IPR050553">
    <property type="entry name" value="Thioredoxin_ResA/DsbE_sf"/>
</dbReference>
<keyword evidence="2" id="KW-0201">Cytochrome c-type biogenesis</keyword>
<dbReference type="InterPro" id="IPR036249">
    <property type="entry name" value="Thioredoxin-like_sf"/>
</dbReference>
<name>A0A840DA33_9BACE</name>
<keyword evidence="9" id="KW-1185">Reference proteome</keyword>
<dbReference type="PANTHER" id="PTHR42852:SF6">
    <property type="entry name" value="THIOL:DISULFIDE INTERCHANGE PROTEIN DSBE"/>
    <property type="match status" value="1"/>
</dbReference>
<evidence type="ECO:0000256" key="1">
    <source>
        <dbReference type="ARBA" id="ARBA00004196"/>
    </source>
</evidence>
<dbReference type="InterPro" id="IPR000866">
    <property type="entry name" value="AhpC/TSA"/>
</dbReference>
<dbReference type="PANTHER" id="PTHR42852">
    <property type="entry name" value="THIOL:DISULFIDE INTERCHANGE PROTEIN DSBE"/>
    <property type="match status" value="1"/>
</dbReference>
<dbReference type="PROSITE" id="PS00194">
    <property type="entry name" value="THIOREDOXIN_1"/>
    <property type="match status" value="1"/>
</dbReference>
<protein>
    <submittedName>
        <fullName evidence="8">Peroxiredoxin</fullName>
    </submittedName>
</protein>
<dbReference type="GO" id="GO:0016209">
    <property type="term" value="F:antioxidant activity"/>
    <property type="evidence" value="ECO:0007669"/>
    <property type="project" value="InterPro"/>
</dbReference>
<sequence>MKLIKLSVLAATTLCTLNLMAQETDCTVIAQSKNTDSTDMLYVAYKNRPGSMKFDSVAFVKGKCELAIHVPFVQRAMAYVVKANSGFLRKPITEKGISFYTEQGKVLLEIGENPLDTKRSGTALNNDFQAYSDVIAPFKKKESLMEEEFTAAKNSNDQAKMTQLQQDYQTLNEEKGKAERNFFDTHLDSQISLDWMEQTIDIANRKSEAQAMYKQLSQRVRESDAGKRYGMKIESTQTVEIGNVAPDFTARTPGGEEISLSSYRGKYVFVDFWASWCAPCRHENPNVVKAYATYKSDKFDILGVSLDQDKAAWENAISKDGLTWKQVSDLMGWQSMLAMSYAIRAIPANFLIDPQGKIIARDLRGDALEKKLSEVLK</sequence>
<dbReference type="GO" id="GO:0017004">
    <property type="term" value="P:cytochrome complex assembly"/>
    <property type="evidence" value="ECO:0007669"/>
    <property type="project" value="UniProtKB-KW"/>
</dbReference>
<comment type="subcellular location">
    <subcellularLocation>
        <location evidence="1">Cell envelope</location>
    </subcellularLocation>
</comment>
<evidence type="ECO:0000313" key="8">
    <source>
        <dbReference type="EMBL" id="MBB4045252.1"/>
    </source>
</evidence>
<dbReference type="Pfam" id="PF14289">
    <property type="entry name" value="DUF4369"/>
    <property type="match status" value="1"/>
</dbReference>
<proteinExistence type="predicted"/>
<reference evidence="8" key="1">
    <citation type="submission" date="2020-08" db="EMBL/GenBank/DDBJ databases">
        <title>Genomic Encyclopedia of Type Strains, Phase IV (KMG-IV): sequencing the most valuable type-strain genomes for metagenomic binning, comparative biology and taxonomic classification.</title>
        <authorList>
            <person name="Goeker M."/>
        </authorList>
    </citation>
    <scope>NUCLEOTIDE SEQUENCE [LARGE SCALE GENOMIC DNA]</scope>
    <source>
        <strain evidence="8">DSM 105720</strain>
    </source>
</reference>
<dbReference type="PROSITE" id="PS51352">
    <property type="entry name" value="THIOREDOXIN_2"/>
    <property type="match status" value="1"/>
</dbReference>
<feature type="signal peptide" evidence="6">
    <location>
        <begin position="1"/>
        <end position="21"/>
    </location>
</feature>
<feature type="domain" description="Thioredoxin" evidence="7">
    <location>
        <begin position="239"/>
        <end position="377"/>
    </location>
</feature>
<dbReference type="RefSeq" id="WP_052517164.1">
    <property type="nucleotide sequence ID" value="NZ_JACIER010000013.1"/>
</dbReference>
<dbReference type="InterPro" id="IPR017937">
    <property type="entry name" value="Thioredoxin_CS"/>
</dbReference>
<dbReference type="Gene3D" id="3.40.30.10">
    <property type="entry name" value="Glutaredoxin"/>
    <property type="match status" value="1"/>
</dbReference>
<feature type="chain" id="PRO_5032359150" evidence="6">
    <location>
        <begin position="22"/>
        <end position="377"/>
    </location>
</feature>
<dbReference type="GO" id="GO:0016491">
    <property type="term" value="F:oxidoreductase activity"/>
    <property type="evidence" value="ECO:0007669"/>
    <property type="project" value="InterPro"/>
</dbReference>
<dbReference type="AlphaFoldDB" id="A0A840DA33"/>